<dbReference type="OrthoDB" id="425749at2759"/>
<keyword evidence="3 9" id="KW-0813">Transport</keyword>
<dbReference type="Proteomes" id="UP000800096">
    <property type="component" value="Unassembled WGS sequence"/>
</dbReference>
<evidence type="ECO:0000256" key="4">
    <source>
        <dbReference type="ARBA" id="ARBA00022660"/>
    </source>
</evidence>
<reference evidence="10" key="1">
    <citation type="journal article" date="2020" name="Stud. Mycol.">
        <title>101 Dothideomycetes genomes: a test case for predicting lifestyles and emergence of pathogens.</title>
        <authorList>
            <person name="Haridas S."/>
            <person name="Albert R."/>
            <person name="Binder M."/>
            <person name="Bloem J."/>
            <person name="Labutti K."/>
            <person name="Salamov A."/>
            <person name="Andreopoulos B."/>
            <person name="Baker S."/>
            <person name="Barry K."/>
            <person name="Bills G."/>
            <person name="Bluhm B."/>
            <person name="Cannon C."/>
            <person name="Castanera R."/>
            <person name="Culley D."/>
            <person name="Daum C."/>
            <person name="Ezra D."/>
            <person name="Gonzalez J."/>
            <person name="Henrissat B."/>
            <person name="Kuo A."/>
            <person name="Liang C."/>
            <person name="Lipzen A."/>
            <person name="Lutzoni F."/>
            <person name="Magnuson J."/>
            <person name="Mondo S."/>
            <person name="Nolan M."/>
            <person name="Ohm R."/>
            <person name="Pangilinan J."/>
            <person name="Park H.-J."/>
            <person name="Ramirez L."/>
            <person name="Alfaro M."/>
            <person name="Sun H."/>
            <person name="Tritt A."/>
            <person name="Yoshinaga Y."/>
            <person name="Zwiers L.-H."/>
            <person name="Turgeon B."/>
            <person name="Goodwin S."/>
            <person name="Spatafora J."/>
            <person name="Crous P."/>
            <person name="Grigoriev I."/>
        </authorList>
    </citation>
    <scope>NUCLEOTIDE SEQUENCE</scope>
    <source>
        <strain evidence="10">HMLAC05119</strain>
    </source>
</reference>
<dbReference type="Gene3D" id="1.10.1090.10">
    <property type="entry name" value="Cytochrome b-c1 complex subunit 7"/>
    <property type="match status" value="1"/>
</dbReference>
<dbReference type="FunFam" id="1.10.1090.10:FF:000001">
    <property type="entry name" value="Cytochrome b-c1 complex subunit 7"/>
    <property type="match status" value="1"/>
</dbReference>
<dbReference type="PIRSF" id="PIRSF000022">
    <property type="entry name" value="Bc1_14K"/>
    <property type="match status" value="1"/>
</dbReference>
<evidence type="ECO:0000256" key="6">
    <source>
        <dbReference type="ARBA" id="ARBA00022982"/>
    </source>
</evidence>
<dbReference type="InterPro" id="IPR003197">
    <property type="entry name" value="QCR7"/>
</dbReference>
<dbReference type="GO" id="GO:0005743">
    <property type="term" value="C:mitochondrial inner membrane"/>
    <property type="evidence" value="ECO:0007669"/>
    <property type="project" value="UniProtKB-SubCell"/>
</dbReference>
<keyword evidence="7 9" id="KW-0496">Mitochondrion</keyword>
<keyword evidence="4 9" id="KW-0679">Respiratory chain</keyword>
<dbReference type="Pfam" id="PF02271">
    <property type="entry name" value="UCR_14kD"/>
    <property type="match status" value="1"/>
</dbReference>
<evidence type="ECO:0000256" key="8">
    <source>
        <dbReference type="ARBA" id="ARBA00023136"/>
    </source>
</evidence>
<dbReference type="PANTHER" id="PTHR12022:SF0">
    <property type="entry name" value="CYTOCHROME B-C1 COMPLEX SUBUNIT 7"/>
    <property type="match status" value="1"/>
</dbReference>
<evidence type="ECO:0000313" key="11">
    <source>
        <dbReference type="Proteomes" id="UP000800096"/>
    </source>
</evidence>
<name>A0A6A5R4J7_AMPQU</name>
<sequence>MSAPSLAPFIMKRKWLQAWVKPLSNWYCNAAGYRQLGLKADDILPEENDTVQTALKRLQPQAAYDRVFRLRRAMQLSMAHQLLPKEEWTKPEEDIPYLTNIIKDIEAEMAEREDLEAMVITKRQKNASAPSGH</sequence>
<evidence type="ECO:0000256" key="2">
    <source>
        <dbReference type="ARBA" id="ARBA00008554"/>
    </source>
</evidence>
<evidence type="ECO:0000313" key="10">
    <source>
        <dbReference type="EMBL" id="KAF1921944.1"/>
    </source>
</evidence>
<evidence type="ECO:0000256" key="3">
    <source>
        <dbReference type="ARBA" id="ARBA00022448"/>
    </source>
</evidence>
<dbReference type="SUPFAM" id="SSF81524">
    <property type="entry name" value="14 kDa protein of cytochrome bc1 complex (Ubiquinol-cytochrome c reductase)"/>
    <property type="match status" value="1"/>
</dbReference>
<protein>
    <recommendedName>
        <fullName evidence="9">Cytochrome b-c1 complex subunit 7</fullName>
    </recommendedName>
</protein>
<accession>A0A6A5R4J7</accession>
<dbReference type="PANTHER" id="PTHR12022">
    <property type="entry name" value="UBIQUINOL-CYTOCHROME C REDUCTASE COMPLEX 14 KD PROTEIN"/>
    <property type="match status" value="1"/>
</dbReference>
<evidence type="ECO:0000256" key="9">
    <source>
        <dbReference type="PIRNR" id="PIRNR000022"/>
    </source>
</evidence>
<comment type="similarity">
    <text evidence="2 9">Belongs to the UQCRB/QCR7 family.</text>
</comment>
<dbReference type="AlphaFoldDB" id="A0A6A5R4J7"/>
<dbReference type="GO" id="GO:0006122">
    <property type="term" value="P:mitochondrial electron transport, ubiquinol to cytochrome c"/>
    <property type="evidence" value="ECO:0007669"/>
    <property type="project" value="InterPro"/>
</dbReference>
<keyword evidence="11" id="KW-1185">Reference proteome</keyword>
<keyword evidence="8 9" id="KW-0472">Membrane</keyword>
<organism evidence="10 11">
    <name type="scientific">Ampelomyces quisqualis</name>
    <name type="common">Powdery mildew agent</name>
    <dbReference type="NCBI Taxonomy" id="50730"/>
    <lineage>
        <taxon>Eukaryota</taxon>
        <taxon>Fungi</taxon>
        <taxon>Dikarya</taxon>
        <taxon>Ascomycota</taxon>
        <taxon>Pezizomycotina</taxon>
        <taxon>Dothideomycetes</taxon>
        <taxon>Pleosporomycetidae</taxon>
        <taxon>Pleosporales</taxon>
        <taxon>Pleosporineae</taxon>
        <taxon>Phaeosphaeriaceae</taxon>
        <taxon>Ampelomyces</taxon>
    </lineage>
</organism>
<proteinExistence type="inferred from homology"/>
<comment type="function">
    <text evidence="9">Component of the ubiquinol-cytochrome c oxidoreductase, a multisubunit transmembrane complex that is part of the mitochondrial electron transport chain which drives oxidative phosphorylation.</text>
</comment>
<dbReference type="EMBL" id="ML979132">
    <property type="protein sequence ID" value="KAF1921944.1"/>
    <property type="molecule type" value="Genomic_DNA"/>
</dbReference>
<dbReference type="InterPro" id="IPR036544">
    <property type="entry name" value="QCR7_sf"/>
</dbReference>
<dbReference type="GO" id="GO:0045275">
    <property type="term" value="C:respiratory chain complex III"/>
    <property type="evidence" value="ECO:0007669"/>
    <property type="project" value="InterPro"/>
</dbReference>
<evidence type="ECO:0000256" key="7">
    <source>
        <dbReference type="ARBA" id="ARBA00023128"/>
    </source>
</evidence>
<comment type="subcellular location">
    <subcellularLocation>
        <location evidence="1">Mitochondrion inner membrane</location>
        <topology evidence="1">Peripheral membrane protein</topology>
        <orientation evidence="1">Matrix side</orientation>
    </subcellularLocation>
</comment>
<keyword evidence="5 9" id="KW-0999">Mitochondrion inner membrane</keyword>
<gene>
    <name evidence="10" type="ORF">BDU57DRAFT_511023</name>
</gene>
<evidence type="ECO:0000256" key="5">
    <source>
        <dbReference type="ARBA" id="ARBA00022792"/>
    </source>
</evidence>
<keyword evidence="6 9" id="KW-0249">Electron transport</keyword>
<evidence type="ECO:0000256" key="1">
    <source>
        <dbReference type="ARBA" id="ARBA00004443"/>
    </source>
</evidence>